<evidence type="ECO:0000313" key="1">
    <source>
        <dbReference type="EMBL" id="KKK99504.1"/>
    </source>
</evidence>
<organism evidence="1">
    <name type="scientific">marine sediment metagenome</name>
    <dbReference type="NCBI Taxonomy" id="412755"/>
    <lineage>
        <taxon>unclassified sequences</taxon>
        <taxon>metagenomes</taxon>
        <taxon>ecological metagenomes</taxon>
    </lineage>
</organism>
<reference evidence="1" key="1">
    <citation type="journal article" date="2015" name="Nature">
        <title>Complex archaea that bridge the gap between prokaryotes and eukaryotes.</title>
        <authorList>
            <person name="Spang A."/>
            <person name="Saw J.H."/>
            <person name="Jorgensen S.L."/>
            <person name="Zaremba-Niedzwiedzka K."/>
            <person name="Martijn J."/>
            <person name="Lind A.E."/>
            <person name="van Eijk R."/>
            <person name="Schleper C."/>
            <person name="Guy L."/>
            <person name="Ettema T.J."/>
        </authorList>
    </citation>
    <scope>NUCLEOTIDE SEQUENCE</scope>
</reference>
<sequence>MGQEAKNLQRDIQTLAKDRISAVLFDIIDTYRRIGVPQGFISLCMIQPLTAIASAVAATLINEETHPSVRQDLHETIMRSCVMLLEDQSAEVRASLIAKIKARVA</sequence>
<gene>
    <name evidence="1" type="ORF">LCGC14_2632050</name>
</gene>
<name>A0A0F9CAZ3_9ZZZZ</name>
<comment type="caution">
    <text evidence="1">The sequence shown here is derived from an EMBL/GenBank/DDBJ whole genome shotgun (WGS) entry which is preliminary data.</text>
</comment>
<dbReference type="EMBL" id="LAZR01045176">
    <property type="protein sequence ID" value="KKK99504.1"/>
    <property type="molecule type" value="Genomic_DNA"/>
</dbReference>
<accession>A0A0F9CAZ3</accession>
<proteinExistence type="predicted"/>
<dbReference type="AlphaFoldDB" id="A0A0F9CAZ3"/>
<protein>
    <submittedName>
        <fullName evidence="1">Uncharacterized protein</fullName>
    </submittedName>
</protein>